<name>A0ABQ9JIW3_9CUCU</name>
<dbReference type="InterPro" id="IPR036465">
    <property type="entry name" value="vWFA_dom_sf"/>
</dbReference>
<keyword evidence="1" id="KW-0175">Coiled coil</keyword>
<sequence>MLKINLALGIQKSINGFFEITKTKGTADVDLKWEFMEDMCLKAIGRYTNIHYSSESSVDVFYENPLKRFYFLKAGGDIRIDKLWEAGSNVTLKLPPTNSIGIEGHFKVPDDNKETHSLLGNLEYTKNFRKIDYLLKYRTTYSLKKYGSWGQVQTEDPKNLSGDVEVEWNSKRYRNFANLKRSNTSFNLIYKLKTPKFTDKQFIMTEIKYDLQGDHHNLTCEAFYPEDRSVAYGTVDYKELANMNGMFNVTLPHKSLNYAGAYFTTQTNAAVYNRYIKVFWDGDNAILDSKCDIKSGVTLLDRYMKGKLIVELPLATRHLALVDYKYDKKMQVSDGHATINYNGGKVLEAKYDCLSESRAGYDKDTIHVELHSKMIPVGADYVHSHQYDVPREGYNTPSSDNKFLHLYNLQNRSKFDVTGELSTRTTWTGQEYILTAAHTNRSVKLWTDYDMLDMEYKQHSRLELSPSTWIEYDLNLINRTVDDLFDVQEVVINVFHPRRNFIAQGFYNISDTIVSTDLSVVWDKDNKTVQAGLDWKRTTRHREQLLFQIKHPSFEKDVSFFSEYGYNKSSIDGQLLVDYSLNPDQKLTLGGKVTDNSNSITYNYTYNVWAEHKETNLNLNSRGDFYWNPHGVGTEQTTNYQRSYLPLSTAQTLAKIDFDDNEIELKKDSLAAGLSYFWGRYGGVFPVYTANMSAVHGTNNTSGEFYLNLWKKLLYLHVNMTEDGSQSLHMYGLIPDARSVTFDIWRDYEDKRVSDVSYYLRLNHSRLIMSTLRWRPELTGDVQSGIRGHILQLYLDALEAINNTKQYIRAETADAINGVWIDSKPKIQQFLIDLRNLAVIEEDIEQLKIFLNNSYYANDFYIKDITNITVTMFDELALKSQLQTFPKIVQEIWSVMGESGQKLKKSVLWVIEKIKTYYKSTTDFIHGLLNGDPVEHISRGLEKLVEKYDAFIKSVHVTILQYMESLWSQTYALIVEHWHKTLAAIEPTFLKFIHYLESMLWNTGKEFLDFLYLRKNEIMESPYFVKFTEFSHDLDKFYKDITGNNTVASIYKYANIGWKFLKEKYLHSIPFGQELAAIVNEIWTELKQIGNIPTVRYVLDKLHETYESAKYYYNRFDVEDKIHRLITLVYTKLSEMSITALQVENRHREAKTKFIFEPNDGIMLLEQKTPYVLACLQRDTEEIPEIKSFFDLQSQFESSQSSFWNLYYDYKPFVDPSEWLPPFQGHAMLVGSKYYVTFDKRYYDFRGSCTYLLATDFSDRNFTLLVSYDDKGDTNQLILLLDKTVVKINSFTGVVEIGDSGTDQLPAQILDVYLYRVSDIVTVQSASGFTLECNMKFHICLFQVSGWYFGKTAGLWGTLNNEPYDDFLMSTKVRANITDLDEFGNSWALDKSCRSKSSKPVASPRREIPQEILALCEEFFTSKVSQLSRCFPRIPKDSFLSMCLNSASEQEACMSAVSYINLCSYANTPMRIPDTCVKCNLLNGTEIQEGDFIRLQGGSVPKTADIVFIVEAKKCNEDLKTRKNLETVLELLEKELNELNITNNRYSLVVFGGDGVYDLPRSVIIKGKTFTDSKSFMKYFDDIPMGNGNEDIFNALVFAYNLIYRPGVSKNFILIPCSDCNKDNMEHDYFTIHQLLSESAVSLHILMNEHFTMQKEREVKIPIGIDRRYAYTKKDVRGLIGDQQLRKSIFLPKPTLGLCLSLVMETNGTVFSAKHLESDKRNAKKISTVFAKAVATRALPRQCVDCECTAPNTGVSYMECYQCTMTNLTRNNIEHHILGFEDEDAFNNMNKF</sequence>
<feature type="domain" description="VWFD" evidence="2">
    <location>
        <begin position="1225"/>
        <end position="1394"/>
    </location>
</feature>
<dbReference type="EMBL" id="JAPWTJ010000468">
    <property type="protein sequence ID" value="KAJ8978166.1"/>
    <property type="molecule type" value="Genomic_DNA"/>
</dbReference>
<feature type="coiled-coil region" evidence="1">
    <location>
        <begin position="1515"/>
        <end position="1549"/>
    </location>
</feature>
<evidence type="ECO:0000313" key="3">
    <source>
        <dbReference type="EMBL" id="KAJ8978166.1"/>
    </source>
</evidence>
<dbReference type="InterPro" id="IPR001846">
    <property type="entry name" value="VWF_type-D"/>
</dbReference>
<accession>A0ABQ9JIW3</accession>
<dbReference type="PROSITE" id="PS51233">
    <property type="entry name" value="VWFD"/>
    <property type="match status" value="1"/>
</dbReference>
<dbReference type="SUPFAM" id="SSF53300">
    <property type="entry name" value="vWA-like"/>
    <property type="match status" value="1"/>
</dbReference>
<gene>
    <name evidence="3" type="ORF">NQ317_004215</name>
</gene>
<protein>
    <recommendedName>
        <fullName evidence="2">VWFD domain-containing protein</fullName>
    </recommendedName>
</protein>
<dbReference type="SMART" id="SM00216">
    <property type="entry name" value="VWD"/>
    <property type="match status" value="1"/>
</dbReference>
<evidence type="ECO:0000256" key="1">
    <source>
        <dbReference type="SAM" id="Coils"/>
    </source>
</evidence>
<dbReference type="Proteomes" id="UP001162164">
    <property type="component" value="Unassembled WGS sequence"/>
</dbReference>
<proteinExistence type="predicted"/>
<dbReference type="Gene3D" id="3.40.50.410">
    <property type="entry name" value="von Willebrand factor, type A domain"/>
    <property type="match status" value="1"/>
</dbReference>
<comment type="caution">
    <text evidence="3">The sequence shown here is derived from an EMBL/GenBank/DDBJ whole genome shotgun (WGS) entry which is preliminary data.</text>
</comment>
<keyword evidence="4" id="KW-1185">Reference proteome</keyword>
<dbReference type="PANTHER" id="PTHR37860:SF1">
    <property type="match status" value="1"/>
</dbReference>
<organism evidence="3 4">
    <name type="scientific">Molorchus minor</name>
    <dbReference type="NCBI Taxonomy" id="1323400"/>
    <lineage>
        <taxon>Eukaryota</taxon>
        <taxon>Metazoa</taxon>
        <taxon>Ecdysozoa</taxon>
        <taxon>Arthropoda</taxon>
        <taxon>Hexapoda</taxon>
        <taxon>Insecta</taxon>
        <taxon>Pterygota</taxon>
        <taxon>Neoptera</taxon>
        <taxon>Endopterygota</taxon>
        <taxon>Coleoptera</taxon>
        <taxon>Polyphaga</taxon>
        <taxon>Cucujiformia</taxon>
        <taxon>Chrysomeloidea</taxon>
        <taxon>Cerambycidae</taxon>
        <taxon>Lamiinae</taxon>
        <taxon>Monochamini</taxon>
        <taxon>Molorchus</taxon>
    </lineage>
</organism>
<dbReference type="Pfam" id="PF00094">
    <property type="entry name" value="VWD"/>
    <property type="match status" value="1"/>
</dbReference>
<dbReference type="PANTHER" id="PTHR37860">
    <property type="entry name" value="AGAP008810-PA"/>
    <property type="match status" value="1"/>
</dbReference>
<reference evidence="3" key="1">
    <citation type="journal article" date="2023" name="Insect Mol. Biol.">
        <title>Genome sequencing provides insights into the evolution of gene families encoding plant cell wall-degrading enzymes in longhorned beetles.</title>
        <authorList>
            <person name="Shin N.R."/>
            <person name="Okamura Y."/>
            <person name="Kirsch R."/>
            <person name="Pauchet Y."/>
        </authorList>
    </citation>
    <scope>NUCLEOTIDE SEQUENCE</scope>
    <source>
        <strain evidence="3">MMC_N1</strain>
    </source>
</reference>
<evidence type="ECO:0000259" key="2">
    <source>
        <dbReference type="PROSITE" id="PS51233"/>
    </source>
</evidence>
<evidence type="ECO:0000313" key="4">
    <source>
        <dbReference type="Proteomes" id="UP001162164"/>
    </source>
</evidence>